<dbReference type="Gene3D" id="3.30.530.20">
    <property type="match status" value="1"/>
</dbReference>
<accession>A0A382TWR0</accession>
<dbReference type="GO" id="GO:0048039">
    <property type="term" value="F:ubiquinone binding"/>
    <property type="evidence" value="ECO:0007669"/>
    <property type="project" value="InterPro"/>
</dbReference>
<evidence type="ECO:0000313" key="2">
    <source>
        <dbReference type="EMBL" id="SVD26087.1"/>
    </source>
</evidence>
<dbReference type="InterPro" id="IPR044996">
    <property type="entry name" value="COQ10-like"/>
</dbReference>
<reference evidence="2" key="1">
    <citation type="submission" date="2018-05" db="EMBL/GenBank/DDBJ databases">
        <authorList>
            <person name="Lanie J.A."/>
            <person name="Ng W.-L."/>
            <person name="Kazmierczak K.M."/>
            <person name="Andrzejewski T.M."/>
            <person name="Davidsen T.M."/>
            <person name="Wayne K.J."/>
            <person name="Tettelin H."/>
            <person name="Glass J.I."/>
            <person name="Rusch D."/>
            <person name="Podicherti R."/>
            <person name="Tsui H.-C.T."/>
            <person name="Winkler M.E."/>
        </authorList>
    </citation>
    <scope>NUCLEOTIDE SEQUENCE</scope>
</reference>
<dbReference type="SUPFAM" id="SSF55961">
    <property type="entry name" value="Bet v1-like"/>
    <property type="match status" value="1"/>
</dbReference>
<proteinExistence type="predicted"/>
<dbReference type="GO" id="GO:0045333">
    <property type="term" value="P:cellular respiration"/>
    <property type="evidence" value="ECO:0007669"/>
    <property type="project" value="InterPro"/>
</dbReference>
<dbReference type="PANTHER" id="PTHR12901">
    <property type="entry name" value="SPERM PROTEIN HOMOLOG"/>
    <property type="match status" value="1"/>
</dbReference>
<dbReference type="InterPro" id="IPR023393">
    <property type="entry name" value="START-like_dom_sf"/>
</dbReference>
<dbReference type="AlphaFoldDB" id="A0A382TWR0"/>
<feature type="domain" description="Coenzyme Q-binding protein COQ10 START" evidence="1">
    <location>
        <begin position="15"/>
        <end position="99"/>
    </location>
</feature>
<dbReference type="Pfam" id="PF03364">
    <property type="entry name" value="Polyketide_cyc"/>
    <property type="match status" value="1"/>
</dbReference>
<protein>
    <recommendedName>
        <fullName evidence="1">Coenzyme Q-binding protein COQ10 START domain-containing protein</fullName>
    </recommendedName>
</protein>
<dbReference type="PANTHER" id="PTHR12901:SF10">
    <property type="entry name" value="COENZYME Q-BINDING PROTEIN COQ10, MITOCHONDRIAL"/>
    <property type="match status" value="1"/>
</dbReference>
<organism evidence="2">
    <name type="scientific">marine metagenome</name>
    <dbReference type="NCBI Taxonomy" id="408172"/>
    <lineage>
        <taxon>unclassified sequences</taxon>
        <taxon>metagenomes</taxon>
        <taxon>ecological metagenomes</taxon>
    </lineage>
</organism>
<evidence type="ECO:0000259" key="1">
    <source>
        <dbReference type="Pfam" id="PF03364"/>
    </source>
</evidence>
<gene>
    <name evidence="2" type="ORF">METZ01_LOCUS378941</name>
</gene>
<dbReference type="EMBL" id="UINC01139503">
    <property type="protein sequence ID" value="SVD26087.1"/>
    <property type="molecule type" value="Genomic_DNA"/>
</dbReference>
<dbReference type="CDD" id="cd07813">
    <property type="entry name" value="COQ10p_like"/>
    <property type="match status" value="1"/>
</dbReference>
<sequence>MPKHNEEKVVYFTKDQMFNLVADINRYSEFLPWCNKSTIIREETKDDVIKIIADLEIGYGQLVYTYRSDVTLSKNNDFIKVNHLEGPFNHLENEWKFEEIS</sequence>
<name>A0A382TWR0_9ZZZZ</name>
<feature type="non-terminal residue" evidence="2">
    <location>
        <position position="101"/>
    </location>
</feature>
<dbReference type="GO" id="GO:0005739">
    <property type="term" value="C:mitochondrion"/>
    <property type="evidence" value="ECO:0007669"/>
    <property type="project" value="TreeGrafter"/>
</dbReference>
<dbReference type="InterPro" id="IPR005031">
    <property type="entry name" value="COQ10_START"/>
</dbReference>